<proteinExistence type="predicted"/>
<dbReference type="Proteomes" id="UP001186944">
    <property type="component" value="Unassembled WGS sequence"/>
</dbReference>
<organism evidence="1 2">
    <name type="scientific">Pinctada imbricata</name>
    <name type="common">Atlantic pearl-oyster</name>
    <name type="synonym">Pinctada martensii</name>
    <dbReference type="NCBI Taxonomy" id="66713"/>
    <lineage>
        <taxon>Eukaryota</taxon>
        <taxon>Metazoa</taxon>
        <taxon>Spiralia</taxon>
        <taxon>Lophotrochozoa</taxon>
        <taxon>Mollusca</taxon>
        <taxon>Bivalvia</taxon>
        <taxon>Autobranchia</taxon>
        <taxon>Pteriomorphia</taxon>
        <taxon>Pterioida</taxon>
        <taxon>Pterioidea</taxon>
        <taxon>Pteriidae</taxon>
        <taxon>Pinctada</taxon>
    </lineage>
</organism>
<dbReference type="AlphaFoldDB" id="A0AA88YPD0"/>
<accession>A0AA88YPD0</accession>
<comment type="caution">
    <text evidence="1">The sequence shown here is derived from an EMBL/GenBank/DDBJ whole genome shotgun (WGS) entry which is preliminary data.</text>
</comment>
<evidence type="ECO:0000313" key="1">
    <source>
        <dbReference type="EMBL" id="KAK3109039.1"/>
    </source>
</evidence>
<reference evidence="1" key="1">
    <citation type="submission" date="2019-08" db="EMBL/GenBank/DDBJ databases">
        <title>The improved chromosome-level genome for the pearl oyster Pinctada fucata martensii using PacBio sequencing and Hi-C.</title>
        <authorList>
            <person name="Zheng Z."/>
        </authorList>
    </citation>
    <scope>NUCLEOTIDE SEQUENCE</scope>
    <source>
        <strain evidence="1">ZZ-2019</strain>
        <tissue evidence="1">Adductor muscle</tissue>
    </source>
</reference>
<dbReference type="EMBL" id="VSWD01000001">
    <property type="protein sequence ID" value="KAK3109039.1"/>
    <property type="molecule type" value="Genomic_DNA"/>
</dbReference>
<protein>
    <submittedName>
        <fullName evidence="1">Uncharacterized protein</fullName>
    </submittedName>
</protein>
<gene>
    <name evidence="1" type="ORF">FSP39_021699</name>
</gene>
<sequence length="268" mass="30278">MKGVVAFGNSHDMLEVWVDADIIGQHETTKLFTKVKDPCTLKFVRYTPATKKIKPGDKLFRVCHGTVGMFAKGENDLIGITISHVTNGKKELYVTSDAISQDRELRQLGNVIKLNESERSYEECVSFIRVHDSERHRIQPQLEKEEKLLNSSLCTENDNLADIRQKVFKKGAVTGWTEGIVKFAKHPLPESIIIEGTNGEFCKKGDSGSAIVRLEPNDPDTDKVEIISILSGFYEDRDQSEIKGTHTYTLKEPLDKLSRKSKTKYSFE</sequence>
<keyword evidence="2" id="KW-1185">Reference proteome</keyword>
<name>A0AA88YPD0_PINIB</name>
<evidence type="ECO:0000313" key="2">
    <source>
        <dbReference type="Proteomes" id="UP001186944"/>
    </source>
</evidence>